<proteinExistence type="predicted"/>
<protein>
    <submittedName>
        <fullName evidence="1">Uncharacterized protein</fullName>
    </submittedName>
</protein>
<gene>
    <name evidence="1" type="ORF">A3Q56_03207</name>
</gene>
<dbReference type="Proteomes" id="UP000078046">
    <property type="component" value="Unassembled WGS sequence"/>
</dbReference>
<keyword evidence="2" id="KW-1185">Reference proteome</keyword>
<name>A0A177B4G9_9BILA</name>
<comment type="caution">
    <text evidence="1">The sequence shown here is derived from an EMBL/GenBank/DDBJ whole genome shotgun (WGS) entry which is preliminary data.</text>
</comment>
<accession>A0A177B4G9</accession>
<evidence type="ECO:0000313" key="2">
    <source>
        <dbReference type="Proteomes" id="UP000078046"/>
    </source>
</evidence>
<dbReference type="AlphaFoldDB" id="A0A177B4G9"/>
<evidence type="ECO:0000313" key="1">
    <source>
        <dbReference type="EMBL" id="OAF69040.1"/>
    </source>
</evidence>
<reference evidence="1 2" key="1">
    <citation type="submission" date="2016-04" db="EMBL/GenBank/DDBJ databases">
        <title>The genome of Intoshia linei affirms orthonectids as highly simplified spiralians.</title>
        <authorList>
            <person name="Mikhailov K.V."/>
            <person name="Slusarev G.S."/>
            <person name="Nikitin M.A."/>
            <person name="Logacheva M.D."/>
            <person name="Penin A."/>
            <person name="Aleoshin V."/>
            <person name="Panchin Y.V."/>
        </authorList>
    </citation>
    <scope>NUCLEOTIDE SEQUENCE [LARGE SCALE GENOMIC DNA]</scope>
    <source>
        <strain evidence="1">Intl2013</strain>
        <tissue evidence="1">Whole animal</tissue>
    </source>
</reference>
<organism evidence="1 2">
    <name type="scientific">Intoshia linei</name>
    <dbReference type="NCBI Taxonomy" id="1819745"/>
    <lineage>
        <taxon>Eukaryota</taxon>
        <taxon>Metazoa</taxon>
        <taxon>Spiralia</taxon>
        <taxon>Lophotrochozoa</taxon>
        <taxon>Mesozoa</taxon>
        <taxon>Orthonectida</taxon>
        <taxon>Rhopaluridae</taxon>
        <taxon>Intoshia</taxon>
    </lineage>
</organism>
<dbReference type="EMBL" id="LWCA01000346">
    <property type="protein sequence ID" value="OAF69040.1"/>
    <property type="molecule type" value="Genomic_DNA"/>
</dbReference>
<sequence length="67" mass="8012">MTIFVGDRVRLRKDYDTNVKIRKRAFDLSFSNEIYTILKRNVNSYTIENEETNKRKSVTVNQIKMIP</sequence>